<evidence type="ECO:0000313" key="2">
    <source>
        <dbReference type="EMBL" id="AQG77948.1"/>
    </source>
</evidence>
<dbReference type="Gene3D" id="3.10.50.30">
    <property type="entry name" value="Transcription elongation factor, GreA/GreB, C-terminal domain"/>
    <property type="match status" value="1"/>
</dbReference>
<dbReference type="InterPro" id="IPR018151">
    <property type="entry name" value="TF_GreA/GreB_CS"/>
</dbReference>
<accession>A0A1P9WRF5</accession>
<dbReference type="KEGG" id="smon:AWR27_00420"/>
<dbReference type="InterPro" id="IPR036953">
    <property type="entry name" value="GreA/GreB_C_sf"/>
</dbReference>
<dbReference type="GO" id="GO:0032784">
    <property type="term" value="P:regulation of DNA-templated transcription elongation"/>
    <property type="evidence" value="ECO:0007669"/>
    <property type="project" value="InterPro"/>
</dbReference>
<dbReference type="GO" id="GO:0003677">
    <property type="term" value="F:DNA binding"/>
    <property type="evidence" value="ECO:0007669"/>
    <property type="project" value="InterPro"/>
</dbReference>
<dbReference type="RefSeq" id="WP_077129373.1">
    <property type="nucleotide sequence ID" value="NZ_CP014263.1"/>
</dbReference>
<dbReference type="Proteomes" id="UP000187941">
    <property type="component" value="Chromosome"/>
</dbReference>
<dbReference type="EMBL" id="CP014263">
    <property type="protein sequence ID" value="AQG77948.1"/>
    <property type="molecule type" value="Genomic_DNA"/>
</dbReference>
<gene>
    <name evidence="2" type="ORF">AWR27_00420</name>
</gene>
<evidence type="ECO:0000313" key="3">
    <source>
        <dbReference type="Proteomes" id="UP000187941"/>
    </source>
</evidence>
<keyword evidence="1" id="KW-0175">Coiled coil</keyword>
<feature type="coiled-coil region" evidence="1">
    <location>
        <begin position="29"/>
        <end position="89"/>
    </location>
</feature>
<dbReference type="PROSITE" id="PS00830">
    <property type="entry name" value="GREAB_2"/>
    <property type="match status" value="1"/>
</dbReference>
<dbReference type="STRING" id="1178516.AWR27_00420"/>
<keyword evidence="3" id="KW-1185">Reference proteome</keyword>
<name>A0A1P9WRF5_9BACT</name>
<protein>
    <submittedName>
        <fullName evidence="2">3-oxoacyl-ACP synthase</fullName>
    </submittedName>
</protein>
<organism evidence="2 3">
    <name type="scientific">Spirosoma montaniterrae</name>
    <dbReference type="NCBI Taxonomy" id="1178516"/>
    <lineage>
        <taxon>Bacteria</taxon>
        <taxon>Pseudomonadati</taxon>
        <taxon>Bacteroidota</taxon>
        <taxon>Cytophagia</taxon>
        <taxon>Cytophagales</taxon>
        <taxon>Cytophagaceae</taxon>
        <taxon>Spirosoma</taxon>
    </lineage>
</organism>
<dbReference type="AlphaFoldDB" id="A0A1P9WRF5"/>
<dbReference type="SUPFAM" id="SSF54534">
    <property type="entry name" value="FKBP-like"/>
    <property type="match status" value="1"/>
</dbReference>
<proteinExistence type="predicted"/>
<dbReference type="OrthoDB" id="667380at2"/>
<evidence type="ECO:0000256" key="1">
    <source>
        <dbReference type="SAM" id="Coils"/>
    </source>
</evidence>
<reference evidence="2 3" key="1">
    <citation type="submission" date="2016-01" db="EMBL/GenBank/DDBJ databases">
        <authorList>
            <person name="Oliw E.H."/>
        </authorList>
    </citation>
    <scope>NUCLEOTIDE SEQUENCE [LARGE SCALE GENOMIC DNA]</scope>
    <source>
        <strain evidence="2 3">DY10</strain>
    </source>
</reference>
<sequence length="159" mass="17500">MSTDNSQTDLHLIKHALLNQCRQYVQQRIATARQAMQAAQEAANSEEKSSAGDKYETGRAMAQLERDRHAQLLAEALKLEQELSRVDAEKDYKIAQPGSLVITDRGRFFVSISAGKMVVDSVEYFAISPASPIAAALLGKKTGDAITFNRQMYHVNSVG</sequence>